<evidence type="ECO:0000259" key="3">
    <source>
        <dbReference type="Pfam" id="PF13505"/>
    </source>
</evidence>
<sequence>MKRSLLLLAVLVAAPFAASAADGISYNYVQGGYVATDPNHSGLDADGFGLDGSVAIHPNFHLFGGWQNQEFDDTNFDFDQYRFGVGYNHQIAPKIDLVTRVAYEKLDAGANFDVDGYSTEVGIRGAANDRFEGYAMAGWEDFERVDGDFYGKVGAQVKFNQNWGLAGDVKFIEGGDKQYFIGPRFTW</sequence>
<feature type="domain" description="Outer membrane protein beta-barrel" evidence="3">
    <location>
        <begin position="7"/>
        <end position="171"/>
    </location>
</feature>
<dbReference type="OrthoDB" id="5974338at2"/>
<feature type="chain" id="PRO_5002007228" evidence="2">
    <location>
        <begin position="21"/>
        <end position="187"/>
    </location>
</feature>
<gene>
    <name evidence="4" type="ORF">LF41_1910</name>
</gene>
<reference evidence="4 5" key="1">
    <citation type="submission" date="2014-09" db="EMBL/GenBank/DDBJ databases">
        <title>Genome sequences of Lysobacter dokdonensis DS-58.</title>
        <authorList>
            <person name="Kim J.F."/>
            <person name="Kwak M.-J."/>
        </authorList>
    </citation>
    <scope>NUCLEOTIDE SEQUENCE [LARGE SCALE GENOMIC DNA]</scope>
    <source>
        <strain evidence="4 5">DS-58</strain>
    </source>
</reference>
<dbReference type="InterPro" id="IPR026364">
    <property type="entry name" value="Ax21"/>
</dbReference>
<evidence type="ECO:0000256" key="1">
    <source>
        <dbReference type="ARBA" id="ARBA00022729"/>
    </source>
</evidence>
<evidence type="ECO:0000313" key="4">
    <source>
        <dbReference type="EMBL" id="KGQ17835.1"/>
    </source>
</evidence>
<comment type="caution">
    <text evidence="4">The sequence shown here is derived from an EMBL/GenBank/DDBJ whole genome shotgun (WGS) entry which is preliminary data.</text>
</comment>
<dbReference type="Pfam" id="PF13505">
    <property type="entry name" value="OMP_b-brl"/>
    <property type="match status" value="1"/>
</dbReference>
<dbReference type="NCBIfam" id="TIGR04273">
    <property type="entry name" value="Y_sulf_Ax21"/>
    <property type="match status" value="1"/>
</dbReference>
<dbReference type="InterPro" id="IPR027385">
    <property type="entry name" value="Beta-barrel_OMP"/>
</dbReference>
<dbReference type="Proteomes" id="UP000030518">
    <property type="component" value="Unassembled WGS sequence"/>
</dbReference>
<organism evidence="4 5">
    <name type="scientific">Lysobacter dokdonensis DS-58</name>
    <dbReference type="NCBI Taxonomy" id="1300345"/>
    <lineage>
        <taxon>Bacteria</taxon>
        <taxon>Pseudomonadati</taxon>
        <taxon>Pseudomonadota</taxon>
        <taxon>Gammaproteobacteria</taxon>
        <taxon>Lysobacterales</taxon>
        <taxon>Lysobacteraceae</taxon>
        <taxon>Noviluteimonas</taxon>
    </lineage>
</organism>
<proteinExistence type="predicted"/>
<dbReference type="SUPFAM" id="SSF56935">
    <property type="entry name" value="Porins"/>
    <property type="match status" value="1"/>
</dbReference>
<evidence type="ECO:0000256" key="2">
    <source>
        <dbReference type="SAM" id="SignalP"/>
    </source>
</evidence>
<dbReference type="AlphaFoldDB" id="A0A0A2WHU2"/>
<dbReference type="Gene3D" id="2.40.160.10">
    <property type="entry name" value="Porin"/>
    <property type="match status" value="1"/>
</dbReference>
<dbReference type="STRING" id="1300345.LF41_1910"/>
<dbReference type="PATRIC" id="fig|1300345.3.peg.2956"/>
<protein>
    <submittedName>
        <fullName evidence="4">Activator of XA21-mediated immunity Ax21</fullName>
    </submittedName>
</protein>
<dbReference type="NCBIfam" id="NF041455">
    <property type="entry name" value="DSF_Ax21"/>
    <property type="match status" value="1"/>
</dbReference>
<keyword evidence="1 2" id="KW-0732">Signal</keyword>
<name>A0A0A2WHU2_9GAMM</name>
<dbReference type="eggNOG" id="COG3637">
    <property type="taxonomic scope" value="Bacteria"/>
</dbReference>
<dbReference type="RefSeq" id="WP_036171728.1">
    <property type="nucleotide sequence ID" value="NZ_JRKJ01000024.1"/>
</dbReference>
<feature type="signal peptide" evidence="2">
    <location>
        <begin position="1"/>
        <end position="20"/>
    </location>
</feature>
<dbReference type="EMBL" id="JRKJ01000024">
    <property type="protein sequence ID" value="KGQ17835.1"/>
    <property type="molecule type" value="Genomic_DNA"/>
</dbReference>
<dbReference type="InterPro" id="IPR023614">
    <property type="entry name" value="Porin_dom_sf"/>
</dbReference>
<keyword evidence="5" id="KW-1185">Reference proteome</keyword>
<accession>A0A0A2WHU2</accession>
<evidence type="ECO:0000313" key="5">
    <source>
        <dbReference type="Proteomes" id="UP000030518"/>
    </source>
</evidence>